<dbReference type="GO" id="GO:0004386">
    <property type="term" value="F:helicase activity"/>
    <property type="evidence" value="ECO:0007669"/>
    <property type="project" value="UniProtKB-KW"/>
</dbReference>
<organism evidence="4 5">
    <name type="scientific">Colletotrichum spaethianum</name>
    <dbReference type="NCBI Taxonomy" id="700344"/>
    <lineage>
        <taxon>Eukaryota</taxon>
        <taxon>Fungi</taxon>
        <taxon>Dikarya</taxon>
        <taxon>Ascomycota</taxon>
        <taxon>Pezizomycotina</taxon>
        <taxon>Sordariomycetes</taxon>
        <taxon>Hypocreomycetidae</taxon>
        <taxon>Glomerellales</taxon>
        <taxon>Glomerellaceae</taxon>
        <taxon>Colletotrichum</taxon>
        <taxon>Colletotrichum spaethianum species complex</taxon>
    </lineage>
</organism>
<reference evidence="4 5" key="1">
    <citation type="submission" date="2022-03" db="EMBL/GenBank/DDBJ databases">
        <title>Genome data of Colletotrichum spp.</title>
        <authorList>
            <person name="Utami Y.D."/>
            <person name="Hiruma K."/>
        </authorList>
    </citation>
    <scope>NUCLEOTIDE SEQUENCE [LARGE SCALE GENOMIC DNA]</scope>
    <source>
        <strain evidence="4 5">MAFF 239500</strain>
    </source>
</reference>
<protein>
    <submittedName>
        <fullName evidence="4">ATP-dependent helicase NAM7</fullName>
    </submittedName>
</protein>
<dbReference type="PANTHER" id="PTHR10887:SF495">
    <property type="entry name" value="HELICASE SENATAXIN ISOFORM X1-RELATED"/>
    <property type="match status" value="1"/>
</dbReference>
<keyword evidence="1 4" id="KW-0347">Helicase</keyword>
<dbReference type="RefSeq" id="XP_049124816.1">
    <property type="nucleotide sequence ID" value="XM_049268859.1"/>
</dbReference>
<dbReference type="Pfam" id="PF13086">
    <property type="entry name" value="AAA_11"/>
    <property type="match status" value="1"/>
</dbReference>
<dbReference type="AlphaFoldDB" id="A0AA37L646"/>
<name>A0AA37L646_9PEZI</name>
<feature type="domain" description="DNA2/NAM7 helicase-like C-terminal" evidence="3">
    <location>
        <begin position="516"/>
        <end position="725"/>
    </location>
</feature>
<keyword evidence="1 4" id="KW-0547">Nucleotide-binding</keyword>
<feature type="domain" description="DNA2/NAM7 helicase helicase" evidence="2">
    <location>
        <begin position="236"/>
        <end position="495"/>
    </location>
</feature>
<dbReference type="EMBL" id="BQXU01000005">
    <property type="protein sequence ID" value="GKT42466.1"/>
    <property type="molecule type" value="Genomic_DNA"/>
</dbReference>
<dbReference type="PANTHER" id="PTHR10887">
    <property type="entry name" value="DNA2/NAM7 HELICASE FAMILY"/>
    <property type="match status" value="1"/>
</dbReference>
<proteinExistence type="predicted"/>
<evidence type="ECO:0000256" key="1">
    <source>
        <dbReference type="ARBA" id="ARBA00022806"/>
    </source>
</evidence>
<keyword evidence="1 4" id="KW-0067">ATP-binding</keyword>
<sequence>MASEAFAIDQFNKGTCVRYAWVIAPIPGPYSLISSDLQEKWIVLVELPIKPERYFPDEGNRCKITFLHTFIFGGITQEQSMLVAERIPNPYDDMPGVHPYSSYAVFTVTTEYLAHPVTKERFHPLSSIKIDPPIDINSLPTPLTLENAVECKLKVDSNPATYEAELSALSILTQPKKESNALPTTTLGTFEYLLDFRKEPGFRVNLFEKMPHMNQPSKHPNIFLQNTYSRLNRDHKSVYEQLRQIPAGLALILGCPGAGKTALNAFISAIALSQPVKELRRDGKQRRKPVKILYLLDVNHPCDDAANRVYGMLRDAGIQKSVIRVRGCACEMNNSVKLHPKPRDSKEETTPDFTAGFLRQARLSNDVQRGHRNDNRAPTLDEVAWDRYEADQTKYMALAKILDKLGQGATKTSQTAKELKKSVARLYFSVIREADFIATTPVGAAGYLSKMFRPDIVFLDEAAHARELTAMIPIALYSPHAFILTGDTRQTRPFVEGVSGAEKGVRENIYARQLTISTMERADLAGALSNKLLISHRMYGNLQELASELFYDGLLTSGLSEPQRFPEPVRHIQRWFSKVIGGKECVVPRLLLNHRGSMEASDKASFYNPVHEAFIQKRCRELLEDSNFRRIDQPDKPGRILIITPYKAALVRYKRFIKNLPSELQGKLEIEVKLNAMEARTIDSAQGHEADFVFVDTVRTKSAGFLNDPKRLCVMLTRARIGEMVLMHEGITKRWGGGMGFLEAEWTTKVYEHCRRNGQLYHIERSM</sequence>
<dbReference type="InterPro" id="IPR047187">
    <property type="entry name" value="SF1_C_Upf1"/>
</dbReference>
<keyword evidence="5" id="KW-1185">Reference proteome</keyword>
<gene>
    <name evidence="4" type="ORF">ColSpa_02647</name>
</gene>
<dbReference type="InterPro" id="IPR045055">
    <property type="entry name" value="DNA2/NAM7-like"/>
</dbReference>
<dbReference type="InterPro" id="IPR041677">
    <property type="entry name" value="DNA2/NAM7_AAA_11"/>
</dbReference>
<keyword evidence="1 4" id="KW-0378">Hydrolase</keyword>
<dbReference type="GeneID" id="73323449"/>
<comment type="caution">
    <text evidence="4">The sequence shown here is derived from an EMBL/GenBank/DDBJ whole genome shotgun (WGS) entry which is preliminary data.</text>
</comment>
<evidence type="ECO:0000259" key="2">
    <source>
        <dbReference type="Pfam" id="PF13086"/>
    </source>
</evidence>
<dbReference type="SUPFAM" id="SSF52540">
    <property type="entry name" value="P-loop containing nucleoside triphosphate hydrolases"/>
    <property type="match status" value="1"/>
</dbReference>
<accession>A0AA37L646</accession>
<dbReference type="InterPro" id="IPR041679">
    <property type="entry name" value="DNA2/NAM7-like_C"/>
</dbReference>
<evidence type="ECO:0000313" key="4">
    <source>
        <dbReference type="EMBL" id="GKT42466.1"/>
    </source>
</evidence>
<evidence type="ECO:0000259" key="3">
    <source>
        <dbReference type="Pfam" id="PF13087"/>
    </source>
</evidence>
<dbReference type="CDD" id="cd18808">
    <property type="entry name" value="SF1_C_Upf1"/>
    <property type="match status" value="1"/>
</dbReference>
<dbReference type="InterPro" id="IPR027417">
    <property type="entry name" value="P-loop_NTPase"/>
</dbReference>
<evidence type="ECO:0000313" key="5">
    <source>
        <dbReference type="Proteomes" id="UP001055115"/>
    </source>
</evidence>
<dbReference type="Gene3D" id="3.40.50.300">
    <property type="entry name" value="P-loop containing nucleotide triphosphate hydrolases"/>
    <property type="match status" value="2"/>
</dbReference>
<dbReference type="Proteomes" id="UP001055115">
    <property type="component" value="Unassembled WGS sequence"/>
</dbReference>
<dbReference type="Pfam" id="PF13087">
    <property type="entry name" value="AAA_12"/>
    <property type="match status" value="1"/>
</dbReference>